<evidence type="ECO:0000313" key="2">
    <source>
        <dbReference type="Proteomes" id="UP000824120"/>
    </source>
</evidence>
<organism evidence="1 2">
    <name type="scientific">Solanum commersonii</name>
    <name type="common">Commerson's wild potato</name>
    <name type="synonym">Commerson's nightshade</name>
    <dbReference type="NCBI Taxonomy" id="4109"/>
    <lineage>
        <taxon>Eukaryota</taxon>
        <taxon>Viridiplantae</taxon>
        <taxon>Streptophyta</taxon>
        <taxon>Embryophyta</taxon>
        <taxon>Tracheophyta</taxon>
        <taxon>Spermatophyta</taxon>
        <taxon>Magnoliopsida</taxon>
        <taxon>eudicotyledons</taxon>
        <taxon>Gunneridae</taxon>
        <taxon>Pentapetalae</taxon>
        <taxon>asterids</taxon>
        <taxon>lamiids</taxon>
        <taxon>Solanales</taxon>
        <taxon>Solanaceae</taxon>
        <taxon>Solanoideae</taxon>
        <taxon>Solaneae</taxon>
        <taxon>Solanum</taxon>
    </lineage>
</organism>
<accession>A0A9J5W622</accession>
<dbReference type="EMBL" id="JACXVP010000012">
    <property type="protein sequence ID" value="KAG5571051.1"/>
    <property type="molecule type" value="Genomic_DNA"/>
</dbReference>
<dbReference type="AlphaFoldDB" id="A0A9J5W622"/>
<comment type="caution">
    <text evidence="1">The sequence shown here is derived from an EMBL/GenBank/DDBJ whole genome shotgun (WGS) entry which is preliminary data.</text>
</comment>
<keyword evidence="2" id="KW-1185">Reference proteome</keyword>
<sequence length="128" mass="14520">MDQRLIESFITSLYMNVGQNILPGSSISQICFPSLPPHTGTIELTIPSPFHFVASLDILFLVVIVENLCLSKKLRGSKPMFMPYAMLAITLREIAGYSLHPCLHYRWMFAQILLLDPNTTNRMFVGFK</sequence>
<proteinExistence type="predicted"/>
<name>A0A9J5W622_SOLCO</name>
<gene>
    <name evidence="1" type="ORF">H5410_060817</name>
</gene>
<protein>
    <submittedName>
        <fullName evidence="1">Uncharacterized protein</fullName>
    </submittedName>
</protein>
<reference evidence="1 2" key="1">
    <citation type="submission" date="2020-09" db="EMBL/GenBank/DDBJ databases">
        <title>De no assembly of potato wild relative species, Solanum commersonii.</title>
        <authorList>
            <person name="Cho K."/>
        </authorList>
    </citation>
    <scope>NUCLEOTIDE SEQUENCE [LARGE SCALE GENOMIC DNA]</scope>
    <source>
        <strain evidence="1">LZ3.2</strain>
        <tissue evidence="1">Leaf</tissue>
    </source>
</reference>
<evidence type="ECO:0000313" key="1">
    <source>
        <dbReference type="EMBL" id="KAG5571051.1"/>
    </source>
</evidence>
<dbReference type="Proteomes" id="UP000824120">
    <property type="component" value="Chromosome 12"/>
</dbReference>